<dbReference type="HOGENOM" id="CLU_1541118_0_0_1"/>
<dbReference type="STRING" id="930992.A0A0D0A1B2"/>
<accession>A0A0D0A1B2</accession>
<organism evidence="1 2">
    <name type="scientific">Suillus luteus UH-Slu-Lm8-n1</name>
    <dbReference type="NCBI Taxonomy" id="930992"/>
    <lineage>
        <taxon>Eukaryota</taxon>
        <taxon>Fungi</taxon>
        <taxon>Dikarya</taxon>
        <taxon>Basidiomycota</taxon>
        <taxon>Agaricomycotina</taxon>
        <taxon>Agaricomycetes</taxon>
        <taxon>Agaricomycetidae</taxon>
        <taxon>Boletales</taxon>
        <taxon>Suillineae</taxon>
        <taxon>Suillaceae</taxon>
        <taxon>Suillus</taxon>
    </lineage>
</organism>
<keyword evidence="2" id="KW-1185">Reference proteome</keyword>
<dbReference type="Pfam" id="PF20414">
    <property type="entry name" value="DUF6698"/>
    <property type="match status" value="1"/>
</dbReference>
<gene>
    <name evidence="1" type="ORF">CY34DRAFT_19430</name>
</gene>
<dbReference type="EMBL" id="KN836523">
    <property type="protein sequence ID" value="KIK31934.1"/>
    <property type="molecule type" value="Genomic_DNA"/>
</dbReference>
<dbReference type="InParanoid" id="A0A0D0A1B2"/>
<name>A0A0D0A1B2_9AGAM</name>
<proteinExistence type="predicted"/>
<protein>
    <submittedName>
        <fullName evidence="1">Uncharacterized protein</fullName>
    </submittedName>
</protein>
<reference evidence="2" key="2">
    <citation type="submission" date="2015-01" db="EMBL/GenBank/DDBJ databases">
        <title>Evolutionary Origins and Diversification of the Mycorrhizal Mutualists.</title>
        <authorList>
            <consortium name="DOE Joint Genome Institute"/>
            <consortium name="Mycorrhizal Genomics Consortium"/>
            <person name="Kohler A."/>
            <person name="Kuo A."/>
            <person name="Nagy L.G."/>
            <person name="Floudas D."/>
            <person name="Copeland A."/>
            <person name="Barry K.W."/>
            <person name="Cichocki N."/>
            <person name="Veneault-Fourrey C."/>
            <person name="LaButti K."/>
            <person name="Lindquist E.A."/>
            <person name="Lipzen A."/>
            <person name="Lundell T."/>
            <person name="Morin E."/>
            <person name="Murat C."/>
            <person name="Riley R."/>
            <person name="Ohm R."/>
            <person name="Sun H."/>
            <person name="Tunlid A."/>
            <person name="Henrissat B."/>
            <person name="Grigoriev I.V."/>
            <person name="Hibbett D.S."/>
            <person name="Martin F."/>
        </authorList>
    </citation>
    <scope>NUCLEOTIDE SEQUENCE [LARGE SCALE GENOMIC DNA]</scope>
    <source>
        <strain evidence="2">UH-Slu-Lm8-n1</strain>
    </source>
</reference>
<dbReference type="AlphaFoldDB" id="A0A0D0A1B2"/>
<dbReference type="Proteomes" id="UP000054485">
    <property type="component" value="Unassembled WGS sequence"/>
</dbReference>
<dbReference type="InterPro" id="IPR046521">
    <property type="entry name" value="DUF6698"/>
</dbReference>
<evidence type="ECO:0000313" key="2">
    <source>
        <dbReference type="Proteomes" id="UP000054485"/>
    </source>
</evidence>
<sequence>MSTDKNNPLSSNPSHKCCGSALQLGPRKKAVSLNPLVLHGVLQLKESESQSSLIEDYPADIWREHRVFMELLDSYPGLLDHLTSGKEEDIIHIGKLLGKWVSGIGQVIIPPLSRNIQSDQGFNHEATGVLLCPAGLDWSDVETKEGLKSGETAVRGDQWPIFLYADHIYDPEDP</sequence>
<dbReference type="OrthoDB" id="2671666at2759"/>
<reference evidence="1 2" key="1">
    <citation type="submission" date="2014-04" db="EMBL/GenBank/DDBJ databases">
        <authorList>
            <consortium name="DOE Joint Genome Institute"/>
            <person name="Kuo A."/>
            <person name="Ruytinx J."/>
            <person name="Rineau F."/>
            <person name="Colpaert J."/>
            <person name="Kohler A."/>
            <person name="Nagy L.G."/>
            <person name="Floudas D."/>
            <person name="Copeland A."/>
            <person name="Barry K.W."/>
            <person name="Cichocki N."/>
            <person name="Veneault-Fourrey C."/>
            <person name="LaButti K."/>
            <person name="Lindquist E.A."/>
            <person name="Lipzen A."/>
            <person name="Lundell T."/>
            <person name="Morin E."/>
            <person name="Murat C."/>
            <person name="Sun H."/>
            <person name="Tunlid A."/>
            <person name="Henrissat B."/>
            <person name="Grigoriev I.V."/>
            <person name="Hibbett D.S."/>
            <person name="Martin F."/>
            <person name="Nordberg H.P."/>
            <person name="Cantor M.N."/>
            <person name="Hua S.X."/>
        </authorList>
    </citation>
    <scope>NUCLEOTIDE SEQUENCE [LARGE SCALE GENOMIC DNA]</scope>
    <source>
        <strain evidence="1 2">UH-Slu-Lm8-n1</strain>
    </source>
</reference>
<evidence type="ECO:0000313" key="1">
    <source>
        <dbReference type="EMBL" id="KIK31934.1"/>
    </source>
</evidence>